<organism evidence="1 2">
    <name type="scientific">Halocynthiibacter styelae</name>
    <dbReference type="NCBI Taxonomy" id="2761955"/>
    <lineage>
        <taxon>Bacteria</taxon>
        <taxon>Pseudomonadati</taxon>
        <taxon>Pseudomonadota</taxon>
        <taxon>Alphaproteobacteria</taxon>
        <taxon>Rhodobacterales</taxon>
        <taxon>Paracoccaceae</taxon>
        <taxon>Halocynthiibacter</taxon>
    </lineage>
</organism>
<dbReference type="AlphaFoldDB" id="A0A8J7IKW8"/>
<reference evidence="1" key="1">
    <citation type="submission" date="2020-10" db="EMBL/GenBank/DDBJ databases">
        <title>Paenihalocynthiibacter styelae gen. nov., sp. nov., isolated from stalked sea squirt Styela clava.</title>
        <authorList>
            <person name="Kim Y.-O."/>
            <person name="Yoon J.-H."/>
        </authorList>
    </citation>
    <scope>NUCLEOTIDE SEQUENCE</scope>
    <source>
        <strain evidence="1">MYP1-1</strain>
    </source>
</reference>
<comment type="caution">
    <text evidence="1">The sequence shown here is derived from an EMBL/GenBank/DDBJ whole genome shotgun (WGS) entry which is preliminary data.</text>
</comment>
<accession>A0A8J7IKW8</accession>
<evidence type="ECO:0000313" key="1">
    <source>
        <dbReference type="EMBL" id="MBI1495083.1"/>
    </source>
</evidence>
<dbReference type="PANTHER" id="PTHR41244:SF1">
    <property type="entry name" value="GLYCOSYLTRANSFERASE"/>
    <property type="match status" value="1"/>
</dbReference>
<gene>
    <name evidence="1" type="ORF">H1D41_15675</name>
</gene>
<dbReference type="Pfam" id="PF14307">
    <property type="entry name" value="Glyco_tran_WbsX"/>
    <property type="match status" value="1"/>
</dbReference>
<sequence>MPDISEKDIRQARKFFRRSGLFRLKFFNKVLDAEQGVNCDSLDDAIRFSLSHPDQGKMNYLFDNKWYCEQLTAAGETLNGKSTLQHYVEIGEDAGLSPSPFFDSKWYRETYSDWQVQDTDFKTALGHFFSRVKDKSYTSPCKYIDPHFYRRVYLDIEQSVSDPVRHYLFHGDIEGRRPSYEFDPAFYRYAYMDKSEANDAAFNHYIRQGRAMGHEPCREAVPAKVLIEQADHYTAPGPDFEEIDHSLANLPPSDVECIAYYLPQYHRLPENDKWWGQGFTEWRNVTRGKPRYVGHYQPHLPRDLGYYDLTTPGVMAQQIDLAKLAGVSCFGFYYYNFGQQRILEKPLDAFLADETLDQKFCLIWANENWSRTWDGGAQLTLREQSYAEDQIPSIAADMVKYIRDDRYLRVDGKPLIICYRADAPAHPARYYTRLREAICAEIREDIQLIGVQSFGFMDPRVAGMDGAIEFPPHKFTSLVDNMSGALDLTDPGYVGRSFSYEAAVDAAQNMAPVTYPLIRCAVPAWDNEPRRPGAGLDFHGSSPELYARWLQNNVTYARENPVGSTPLIAINAWNEWAEGAHLEPDVYYGAAYLNATGRVLRGGHSDG</sequence>
<name>A0A8J7IKW8_9RHOB</name>
<dbReference type="EMBL" id="JADCKQ010000014">
    <property type="protein sequence ID" value="MBI1495083.1"/>
    <property type="molecule type" value="Genomic_DNA"/>
</dbReference>
<keyword evidence="1" id="KW-0378">Hydrolase</keyword>
<dbReference type="PANTHER" id="PTHR41244">
    <property type="entry name" value="RHAMNAN SYNTHESIS F"/>
    <property type="match status" value="1"/>
</dbReference>
<dbReference type="Gene3D" id="3.20.20.80">
    <property type="entry name" value="Glycosidases"/>
    <property type="match status" value="1"/>
</dbReference>
<dbReference type="GO" id="GO:0016787">
    <property type="term" value="F:hydrolase activity"/>
    <property type="evidence" value="ECO:0007669"/>
    <property type="project" value="UniProtKB-KW"/>
</dbReference>
<dbReference type="RefSeq" id="WP_228849807.1">
    <property type="nucleotide sequence ID" value="NZ_JADCKQ010000014.1"/>
</dbReference>
<evidence type="ECO:0000313" key="2">
    <source>
        <dbReference type="Proteomes" id="UP000640583"/>
    </source>
</evidence>
<dbReference type="CDD" id="cd11579">
    <property type="entry name" value="Glyco_tran_WbsX"/>
    <property type="match status" value="1"/>
</dbReference>
<protein>
    <submittedName>
        <fullName evidence="1">Glycoside hydrolase family 99-like domain-containing protein</fullName>
    </submittedName>
</protein>
<dbReference type="InterPro" id="IPR032719">
    <property type="entry name" value="WbsX"/>
</dbReference>
<proteinExistence type="predicted"/>
<dbReference type="Proteomes" id="UP000640583">
    <property type="component" value="Unassembled WGS sequence"/>
</dbReference>
<keyword evidence="2" id="KW-1185">Reference proteome</keyword>